<reference evidence="1" key="1">
    <citation type="submission" date="2019-03" db="EMBL/GenBank/DDBJ databases">
        <title>Single cell metagenomics reveals metabolic interactions within the superorganism composed of flagellate Streblomastix strix and complex community of Bacteroidetes bacteria on its surface.</title>
        <authorList>
            <person name="Treitli S.C."/>
            <person name="Kolisko M."/>
            <person name="Husnik F."/>
            <person name="Keeling P."/>
            <person name="Hampl V."/>
        </authorList>
    </citation>
    <scope>NUCLEOTIDE SEQUENCE</scope>
    <source>
        <strain evidence="1">STM</strain>
    </source>
</reference>
<evidence type="ECO:0000313" key="1">
    <source>
        <dbReference type="EMBL" id="KAA6342293.1"/>
    </source>
</evidence>
<dbReference type="PANTHER" id="PTHR10151:SF120">
    <property type="entry name" value="BIS(5'-ADENOSYL)-TRIPHOSPHATASE"/>
    <property type="match status" value="1"/>
</dbReference>
<accession>A0A5J4SAL7</accession>
<name>A0A5J4SAL7_9ZZZZ</name>
<keyword evidence="1" id="KW-0413">Isomerase</keyword>
<organism evidence="1">
    <name type="scientific">termite gut metagenome</name>
    <dbReference type="NCBI Taxonomy" id="433724"/>
    <lineage>
        <taxon>unclassified sequences</taxon>
        <taxon>metagenomes</taxon>
        <taxon>organismal metagenomes</taxon>
    </lineage>
</organism>
<dbReference type="InterPro" id="IPR002591">
    <property type="entry name" value="Phosphodiest/P_Trfase"/>
</dbReference>
<dbReference type="Gene3D" id="3.40.720.10">
    <property type="entry name" value="Alkaline Phosphatase, subunit A"/>
    <property type="match status" value="2"/>
</dbReference>
<proteinExistence type="predicted"/>
<sequence length="301" mass="33293">MRLAVVFIQCCFLLGFAGCSSPGQPKEWIASHVVFIGLDGWGAYSVEKAEMPNVKQLMADGAYTLKKRSVLPSSSAVNWASMFMGAGPELHGYTEWGSKTPELPSRVLSHYGLFPSVFGLLRDAHPKAEIGYLYEWNGLKYLAEMEAMNLSQNLKPDSLTLVACDYIRTAKPNLVSIIYDEPDGVGHKDGHDTPAYYEILKVQDSRIGKIVEAVKEAGIYDETVFIITADHGGIHNGHGGKTMLEMETPFIISGKGVKKGLVFEESMMQFDIAPTIARIFKLETPQVWIGRPMEQVFVNPK</sequence>
<dbReference type="CDD" id="cd00016">
    <property type="entry name" value="ALP_like"/>
    <property type="match status" value="1"/>
</dbReference>
<dbReference type="PANTHER" id="PTHR10151">
    <property type="entry name" value="ECTONUCLEOTIDE PYROPHOSPHATASE/PHOSPHODIESTERASE"/>
    <property type="match status" value="1"/>
</dbReference>
<dbReference type="GO" id="GO:0016787">
    <property type="term" value="F:hydrolase activity"/>
    <property type="evidence" value="ECO:0007669"/>
    <property type="project" value="UniProtKB-ARBA"/>
</dbReference>
<dbReference type="PROSITE" id="PS51257">
    <property type="entry name" value="PROKAR_LIPOPROTEIN"/>
    <property type="match status" value="1"/>
</dbReference>
<dbReference type="EC" id="5.4.2.12" evidence="1"/>
<dbReference type="InterPro" id="IPR017850">
    <property type="entry name" value="Alkaline_phosphatase_core_sf"/>
</dbReference>
<dbReference type="GO" id="GO:0004619">
    <property type="term" value="F:phosphoglycerate mutase activity"/>
    <property type="evidence" value="ECO:0007669"/>
    <property type="project" value="UniProtKB-EC"/>
</dbReference>
<protein>
    <submittedName>
        <fullName evidence="1">2 3-bisphosphoglycerate-independent phosphoglycerate mutase</fullName>
        <ecNumber evidence="1">5.4.2.12</ecNumber>
    </submittedName>
</protein>
<dbReference type="EMBL" id="SNRY01000335">
    <property type="protein sequence ID" value="KAA6342293.1"/>
    <property type="molecule type" value="Genomic_DNA"/>
</dbReference>
<comment type="caution">
    <text evidence="1">The sequence shown here is derived from an EMBL/GenBank/DDBJ whole genome shotgun (WGS) entry which is preliminary data.</text>
</comment>
<dbReference type="AlphaFoldDB" id="A0A5J4SAL7"/>
<dbReference type="Pfam" id="PF01663">
    <property type="entry name" value="Phosphodiest"/>
    <property type="match status" value="2"/>
</dbReference>
<gene>
    <name evidence="1" type="ORF">EZS27_009948</name>
</gene>
<dbReference type="SUPFAM" id="SSF53649">
    <property type="entry name" value="Alkaline phosphatase-like"/>
    <property type="match status" value="1"/>
</dbReference>